<organism evidence="1 2">
    <name type="scientific">Pontibacter rugosus</name>
    <dbReference type="NCBI Taxonomy" id="1745966"/>
    <lineage>
        <taxon>Bacteria</taxon>
        <taxon>Pseudomonadati</taxon>
        <taxon>Bacteroidota</taxon>
        <taxon>Cytophagia</taxon>
        <taxon>Cytophagales</taxon>
        <taxon>Hymenobacteraceae</taxon>
        <taxon>Pontibacter</taxon>
    </lineage>
</organism>
<accession>A0ABW3SQN0</accession>
<gene>
    <name evidence="1" type="ORF">ACFQ2O_13390</name>
</gene>
<keyword evidence="2" id="KW-1185">Reference proteome</keyword>
<reference evidence="2" key="1">
    <citation type="journal article" date="2019" name="Int. J. Syst. Evol. Microbiol.">
        <title>The Global Catalogue of Microorganisms (GCM) 10K type strain sequencing project: providing services to taxonomists for standard genome sequencing and annotation.</title>
        <authorList>
            <consortium name="The Broad Institute Genomics Platform"/>
            <consortium name="The Broad Institute Genome Sequencing Center for Infectious Disease"/>
            <person name="Wu L."/>
            <person name="Ma J."/>
        </authorList>
    </citation>
    <scope>NUCLEOTIDE SEQUENCE [LARGE SCALE GENOMIC DNA]</scope>
    <source>
        <strain evidence="2">JCM 31319</strain>
    </source>
</reference>
<evidence type="ECO:0000313" key="1">
    <source>
        <dbReference type="EMBL" id="MFD1187204.1"/>
    </source>
</evidence>
<dbReference type="Proteomes" id="UP001597094">
    <property type="component" value="Unassembled WGS sequence"/>
</dbReference>
<name>A0ABW3SQN0_9BACT</name>
<protein>
    <submittedName>
        <fullName evidence="1">Uncharacterized protein</fullName>
    </submittedName>
</protein>
<dbReference type="EMBL" id="JBHTLD010000123">
    <property type="protein sequence ID" value="MFD1187204.1"/>
    <property type="molecule type" value="Genomic_DNA"/>
</dbReference>
<comment type="caution">
    <text evidence="1">The sequence shown here is derived from an EMBL/GenBank/DDBJ whole genome shotgun (WGS) entry which is preliminary data.</text>
</comment>
<dbReference type="RefSeq" id="WP_377528426.1">
    <property type="nucleotide sequence ID" value="NZ_JBHTLD010000123.1"/>
</dbReference>
<proteinExistence type="predicted"/>
<sequence length="90" mass="10054">MEKYFKIWLGKNDSSAGVWTPIMAESAGEAVVKADERCFGTPFTISGMTVTEISKAEYLGLLKEPALKYNFYSPGAASRHYISTMRHKKL</sequence>
<evidence type="ECO:0000313" key="2">
    <source>
        <dbReference type="Proteomes" id="UP001597094"/>
    </source>
</evidence>